<organism evidence="1 2">
    <name type="scientific">Methanoregula formicica (strain DSM 22288 / NBRC 105244 / SMSP)</name>
    <dbReference type="NCBI Taxonomy" id="593750"/>
    <lineage>
        <taxon>Archaea</taxon>
        <taxon>Methanobacteriati</taxon>
        <taxon>Methanobacteriota</taxon>
        <taxon>Stenosarchaea group</taxon>
        <taxon>Methanomicrobia</taxon>
        <taxon>Methanomicrobiales</taxon>
        <taxon>Methanoregulaceae</taxon>
        <taxon>Methanoregula</taxon>
    </lineage>
</organism>
<keyword evidence="2" id="KW-1185">Reference proteome</keyword>
<dbReference type="EMBL" id="CP003167">
    <property type="protein sequence ID" value="AGB03484.1"/>
    <property type="molecule type" value="Genomic_DNA"/>
</dbReference>
<evidence type="ECO:0000313" key="2">
    <source>
        <dbReference type="Proteomes" id="UP000010824"/>
    </source>
</evidence>
<evidence type="ECO:0000313" key="1">
    <source>
        <dbReference type="EMBL" id="AGB03484.1"/>
    </source>
</evidence>
<protein>
    <submittedName>
        <fullName evidence="1">Uncharacterized protein</fullName>
    </submittedName>
</protein>
<dbReference type="HOGENOM" id="CLU_2091296_0_0_2"/>
<dbReference type="AlphaFoldDB" id="L0HK85"/>
<reference evidence="1 2" key="2">
    <citation type="journal article" date="2014" name="Genome Announc.">
        <title>Complete Genome Sequence of Methanoregula formicica SMSPT, a Mesophilic Hydrogenotrophic Methanogen Isolated from a Methanogenic Upflow Anaerobic Sludge Blanket Reactor.</title>
        <authorList>
            <person name="Yamamoto K."/>
            <person name="Tamaki H."/>
            <person name="Cadillo-Quiroz H."/>
            <person name="Imachi H."/>
            <person name="Kyrpides N."/>
            <person name="Woyke T."/>
            <person name="Goodwin L."/>
            <person name="Zinder S.H."/>
            <person name="Kamagata Y."/>
            <person name="Liu W.T."/>
        </authorList>
    </citation>
    <scope>NUCLEOTIDE SEQUENCE [LARGE SCALE GENOMIC DNA]</scope>
    <source>
        <strain evidence="2">DSM 22288 / NBRC 105244 / SMSP</strain>
    </source>
</reference>
<name>L0HK85_METFS</name>
<accession>L0HK85</accession>
<dbReference type="InParanoid" id="L0HK85"/>
<sequence>MELYYSPFASFPIGKLTNESHQRQPAIAFMPPDIPHRVIFARRMENSKTHFMYSNIWFIRRMKSKKEPESGLFVRPGEREVLLIDLPAFFDIGVQVDLRCLDGRMAEVLLDHPEVL</sequence>
<dbReference type="KEGG" id="mfo:Metfor_2490"/>
<dbReference type="Proteomes" id="UP000010824">
    <property type="component" value="Chromosome"/>
</dbReference>
<proteinExistence type="predicted"/>
<reference evidence="2" key="1">
    <citation type="submission" date="2011-12" db="EMBL/GenBank/DDBJ databases">
        <title>Complete sequence of Methanoregula formicicum SMSP.</title>
        <authorList>
            <person name="Lucas S."/>
            <person name="Han J."/>
            <person name="Lapidus A."/>
            <person name="Cheng J.-F."/>
            <person name="Goodwin L."/>
            <person name="Pitluck S."/>
            <person name="Peters L."/>
            <person name="Ovchinnikova G."/>
            <person name="Teshima H."/>
            <person name="Detter J.C."/>
            <person name="Han C."/>
            <person name="Tapia R."/>
            <person name="Land M."/>
            <person name="Hauser L."/>
            <person name="Kyrpides N."/>
            <person name="Ivanova N."/>
            <person name="Pagani I."/>
            <person name="Imachi H."/>
            <person name="Tamaki H."/>
            <person name="Sekiguchi Y."/>
            <person name="Kamagata Y."/>
            <person name="Cadillo-Quiroz H."/>
            <person name="Zinder S."/>
            <person name="Liu W.-T."/>
            <person name="Woyke T."/>
        </authorList>
    </citation>
    <scope>NUCLEOTIDE SEQUENCE [LARGE SCALE GENOMIC DNA]</scope>
    <source>
        <strain evidence="2">DSM 22288 / NBRC 105244 / SMSP</strain>
    </source>
</reference>
<gene>
    <name evidence="1" type="ordered locus">Metfor_2490</name>
</gene>